<dbReference type="EMBL" id="CP036267">
    <property type="protein sequence ID" value="QDT34467.1"/>
    <property type="molecule type" value="Genomic_DNA"/>
</dbReference>
<sequence>MSLAFGLTVLLTGLKPEEIRNALNSQNKSRHELKTSEEELTDAPVIAQRPQEEFKFDPAPSPDRQKTTAAPFEPLPGESTLTQSSQQPSQNSETSSLSPTPSPIRIASADVNASLGMSSNEPTEQIRELTPIPDREFQYAATRPIEHHREILVPEPVAIPKRATRESMDHEVHHLKKEILHFRLAEARREIEDLRRDEQRTEVERVESELKKLREDIAELKKLRNEANENLATQVKAEQVTDETFTKQQDVTPTAPVETIKPVEMTEVVIETQELEQPLEEKSSTIEVTAGSKDDTYIFKFENAEVRDVLTTISKYAGRKVVIRPDVEGTFTGHFEETSAVQAFAAVIKANNFGVSFLGDYVLVRSHRDPKIR</sequence>
<dbReference type="KEGG" id="tpol:Mal48_37270"/>
<reference evidence="3 4" key="1">
    <citation type="submission" date="2019-02" db="EMBL/GenBank/DDBJ databases">
        <title>Deep-cultivation of Planctomycetes and their phenomic and genomic characterization uncovers novel biology.</title>
        <authorList>
            <person name="Wiegand S."/>
            <person name="Jogler M."/>
            <person name="Boedeker C."/>
            <person name="Pinto D."/>
            <person name="Vollmers J."/>
            <person name="Rivas-Marin E."/>
            <person name="Kohn T."/>
            <person name="Peeters S.H."/>
            <person name="Heuer A."/>
            <person name="Rast P."/>
            <person name="Oberbeckmann S."/>
            <person name="Bunk B."/>
            <person name="Jeske O."/>
            <person name="Meyerdierks A."/>
            <person name="Storesund J.E."/>
            <person name="Kallscheuer N."/>
            <person name="Luecker S."/>
            <person name="Lage O.M."/>
            <person name="Pohl T."/>
            <person name="Merkel B.J."/>
            <person name="Hornburger P."/>
            <person name="Mueller R.-W."/>
            <person name="Bruemmer F."/>
            <person name="Labrenz M."/>
            <person name="Spormann A.M."/>
            <person name="Op den Camp H."/>
            <person name="Overmann J."/>
            <person name="Amann R."/>
            <person name="Jetten M.S.M."/>
            <person name="Mascher T."/>
            <person name="Medema M.H."/>
            <person name="Devos D.P."/>
            <person name="Kaster A.-K."/>
            <person name="Ovreas L."/>
            <person name="Rohde M."/>
            <person name="Galperin M.Y."/>
            <person name="Jogler C."/>
        </authorList>
    </citation>
    <scope>NUCLEOTIDE SEQUENCE [LARGE SCALE GENOMIC DNA]</scope>
    <source>
        <strain evidence="3 4">Mal48</strain>
    </source>
</reference>
<dbReference type="Gene3D" id="3.30.1370.130">
    <property type="match status" value="1"/>
</dbReference>
<feature type="compositionally biased region" description="Low complexity" evidence="2">
    <location>
        <begin position="79"/>
        <end position="99"/>
    </location>
</feature>
<evidence type="ECO:0000313" key="3">
    <source>
        <dbReference type="EMBL" id="QDT34467.1"/>
    </source>
</evidence>
<name>A0A517QS75_9PLAN</name>
<keyword evidence="1" id="KW-0175">Coiled coil</keyword>
<feature type="coiled-coil region" evidence="1">
    <location>
        <begin position="177"/>
        <end position="237"/>
    </location>
</feature>
<gene>
    <name evidence="3" type="ORF">Mal48_37270</name>
</gene>
<evidence type="ECO:0000256" key="1">
    <source>
        <dbReference type="SAM" id="Coils"/>
    </source>
</evidence>
<dbReference type="Proteomes" id="UP000315724">
    <property type="component" value="Chromosome"/>
</dbReference>
<protein>
    <submittedName>
        <fullName evidence="3">Uncharacterized protein</fullName>
    </submittedName>
</protein>
<dbReference type="AlphaFoldDB" id="A0A517QS75"/>
<accession>A0A517QS75</accession>
<evidence type="ECO:0000256" key="2">
    <source>
        <dbReference type="SAM" id="MobiDB-lite"/>
    </source>
</evidence>
<evidence type="ECO:0000313" key="4">
    <source>
        <dbReference type="Proteomes" id="UP000315724"/>
    </source>
</evidence>
<feature type="region of interest" description="Disordered" evidence="2">
    <location>
        <begin position="15"/>
        <end position="104"/>
    </location>
</feature>
<organism evidence="3 4">
    <name type="scientific">Thalassoglobus polymorphus</name>
    <dbReference type="NCBI Taxonomy" id="2527994"/>
    <lineage>
        <taxon>Bacteria</taxon>
        <taxon>Pseudomonadati</taxon>
        <taxon>Planctomycetota</taxon>
        <taxon>Planctomycetia</taxon>
        <taxon>Planctomycetales</taxon>
        <taxon>Planctomycetaceae</taxon>
        <taxon>Thalassoglobus</taxon>
    </lineage>
</organism>
<keyword evidence="4" id="KW-1185">Reference proteome</keyword>
<proteinExistence type="predicted"/>